<protein>
    <recommendedName>
        <fullName evidence="5">Lipoprotein</fullName>
    </recommendedName>
</protein>
<evidence type="ECO:0000313" key="3">
    <source>
        <dbReference type="EMBL" id="CAD6515667.1"/>
    </source>
</evidence>
<reference evidence="3 4" key="1">
    <citation type="submission" date="2020-10" db="EMBL/GenBank/DDBJ databases">
        <authorList>
            <person name="Peeters C."/>
        </authorList>
    </citation>
    <scope>NUCLEOTIDE SEQUENCE [LARGE SCALE GENOMIC DNA]</scope>
    <source>
        <strain evidence="3 4">LMG 28140</strain>
    </source>
</reference>
<evidence type="ECO:0000256" key="1">
    <source>
        <dbReference type="SAM" id="MobiDB-lite"/>
    </source>
</evidence>
<feature type="chain" id="PRO_5046688879" description="Lipoprotein" evidence="2">
    <location>
        <begin position="22"/>
        <end position="92"/>
    </location>
</feature>
<evidence type="ECO:0000313" key="4">
    <source>
        <dbReference type="Proteomes" id="UP000598032"/>
    </source>
</evidence>
<name>A0ABN7HIS2_9BURK</name>
<feature type="signal peptide" evidence="2">
    <location>
        <begin position="1"/>
        <end position="21"/>
    </location>
</feature>
<sequence length="92" mass="8691">MNHAMSKQVLCVVIAALTVVASGCKRTDNGNPGALNSESSGVMSNSAGGSGTPGSSDAARRVDSSAGGAASATDPAASEAPVVSTPASAASQ</sequence>
<accession>A0ABN7HIS2</accession>
<feature type="region of interest" description="Disordered" evidence="1">
    <location>
        <begin position="24"/>
        <end position="92"/>
    </location>
</feature>
<proteinExistence type="predicted"/>
<comment type="caution">
    <text evidence="3">The sequence shown here is derived from an EMBL/GenBank/DDBJ whole genome shotgun (WGS) entry which is preliminary data.</text>
</comment>
<keyword evidence="4" id="KW-1185">Reference proteome</keyword>
<dbReference type="RefSeq" id="WP_201640866.1">
    <property type="nucleotide sequence ID" value="NZ_CAJHCP010000002.1"/>
</dbReference>
<feature type="compositionally biased region" description="Polar residues" evidence="1">
    <location>
        <begin position="34"/>
        <end position="47"/>
    </location>
</feature>
<gene>
    <name evidence="3" type="ORF">LMG28140_00634</name>
</gene>
<keyword evidence="2" id="KW-0732">Signal</keyword>
<dbReference type="PROSITE" id="PS51257">
    <property type="entry name" value="PROKAR_LIPOPROTEIN"/>
    <property type="match status" value="1"/>
</dbReference>
<dbReference type="EMBL" id="CAJHCP010000002">
    <property type="protein sequence ID" value="CAD6515667.1"/>
    <property type="molecule type" value="Genomic_DNA"/>
</dbReference>
<evidence type="ECO:0008006" key="5">
    <source>
        <dbReference type="Google" id="ProtNLM"/>
    </source>
</evidence>
<dbReference type="Proteomes" id="UP000598032">
    <property type="component" value="Unassembled WGS sequence"/>
</dbReference>
<evidence type="ECO:0000256" key="2">
    <source>
        <dbReference type="SAM" id="SignalP"/>
    </source>
</evidence>
<organism evidence="3 4">
    <name type="scientific">Paraburkholderia metrosideri</name>
    <dbReference type="NCBI Taxonomy" id="580937"/>
    <lineage>
        <taxon>Bacteria</taxon>
        <taxon>Pseudomonadati</taxon>
        <taxon>Pseudomonadota</taxon>
        <taxon>Betaproteobacteria</taxon>
        <taxon>Burkholderiales</taxon>
        <taxon>Burkholderiaceae</taxon>
        <taxon>Paraburkholderia</taxon>
    </lineage>
</organism>
<feature type="compositionally biased region" description="Low complexity" evidence="1">
    <location>
        <begin position="64"/>
        <end position="92"/>
    </location>
</feature>